<dbReference type="InterPro" id="IPR003761">
    <property type="entry name" value="Exonuc_VII_S"/>
</dbReference>
<dbReference type="OrthoDB" id="9798666at2"/>
<evidence type="ECO:0000313" key="7">
    <source>
        <dbReference type="EMBL" id="SMC30048.1"/>
    </source>
</evidence>
<dbReference type="STRING" id="371602.SAMN04487984_0014"/>
<dbReference type="NCBIfam" id="TIGR01280">
    <property type="entry name" value="xseB"/>
    <property type="match status" value="1"/>
</dbReference>
<evidence type="ECO:0000256" key="3">
    <source>
        <dbReference type="ARBA" id="ARBA00022722"/>
    </source>
</evidence>
<keyword evidence="5 6" id="KW-0269">Exonuclease</keyword>
<dbReference type="EC" id="3.1.11.6" evidence="6"/>
<dbReference type="GO" id="GO:0006308">
    <property type="term" value="P:DNA catabolic process"/>
    <property type="evidence" value="ECO:0007669"/>
    <property type="project" value="UniProtKB-UniRule"/>
</dbReference>
<sequence length="79" mass="8852">MSINTEDLTFEDAMNQLEMIVEKLQNGNISLAESMAAFQDGMTLSQYCANELESAEKTMTKLMDDAGKLQPLDDKQEEN</sequence>
<dbReference type="PANTHER" id="PTHR34137">
    <property type="entry name" value="EXODEOXYRIBONUCLEASE 7 SMALL SUBUNIT"/>
    <property type="match status" value="1"/>
</dbReference>
<dbReference type="Pfam" id="PF02609">
    <property type="entry name" value="Exonuc_VII_S"/>
    <property type="match status" value="1"/>
</dbReference>
<name>A0A1W1Y2U4_9LACT</name>
<organism evidence="7 8">
    <name type="scientific">Aerococcus suis</name>
    <dbReference type="NCBI Taxonomy" id="371602"/>
    <lineage>
        <taxon>Bacteria</taxon>
        <taxon>Bacillati</taxon>
        <taxon>Bacillota</taxon>
        <taxon>Bacilli</taxon>
        <taxon>Lactobacillales</taxon>
        <taxon>Aerococcaceae</taxon>
        <taxon>Aerococcus</taxon>
    </lineage>
</organism>
<evidence type="ECO:0000256" key="4">
    <source>
        <dbReference type="ARBA" id="ARBA00022801"/>
    </source>
</evidence>
<comment type="subunit">
    <text evidence="6">Heterooligomer composed of large and small subunits.</text>
</comment>
<proteinExistence type="inferred from homology"/>
<accession>A0A1W1Y2U4</accession>
<keyword evidence="3 6" id="KW-0540">Nuclease</keyword>
<dbReference type="Gene3D" id="1.10.287.1040">
    <property type="entry name" value="Exonuclease VII, small subunit"/>
    <property type="match status" value="1"/>
</dbReference>
<dbReference type="GO" id="GO:0009318">
    <property type="term" value="C:exodeoxyribonuclease VII complex"/>
    <property type="evidence" value="ECO:0007669"/>
    <property type="project" value="UniProtKB-UniRule"/>
</dbReference>
<evidence type="ECO:0000256" key="6">
    <source>
        <dbReference type="HAMAP-Rule" id="MF_00337"/>
    </source>
</evidence>
<dbReference type="NCBIfam" id="NF002138">
    <property type="entry name" value="PRK00977.1-2"/>
    <property type="match status" value="1"/>
</dbReference>
<evidence type="ECO:0000313" key="8">
    <source>
        <dbReference type="Proteomes" id="UP000243884"/>
    </source>
</evidence>
<dbReference type="InterPro" id="IPR037004">
    <property type="entry name" value="Exonuc_VII_ssu_sf"/>
</dbReference>
<dbReference type="PANTHER" id="PTHR34137:SF1">
    <property type="entry name" value="EXODEOXYRIBONUCLEASE 7 SMALL SUBUNIT"/>
    <property type="match status" value="1"/>
</dbReference>
<dbReference type="Proteomes" id="UP000243884">
    <property type="component" value="Unassembled WGS sequence"/>
</dbReference>
<dbReference type="GO" id="GO:0008855">
    <property type="term" value="F:exodeoxyribonuclease VII activity"/>
    <property type="evidence" value="ECO:0007669"/>
    <property type="project" value="UniProtKB-UniRule"/>
</dbReference>
<dbReference type="PIRSF" id="PIRSF006488">
    <property type="entry name" value="Exonuc_VII_S"/>
    <property type="match status" value="1"/>
</dbReference>
<comment type="catalytic activity">
    <reaction evidence="6">
        <text>Exonucleolytic cleavage in either 5'- to 3'- or 3'- to 5'-direction to yield nucleoside 5'-phosphates.</text>
        <dbReference type="EC" id="3.1.11.6"/>
    </reaction>
</comment>
<keyword evidence="8" id="KW-1185">Reference proteome</keyword>
<evidence type="ECO:0000256" key="1">
    <source>
        <dbReference type="ARBA" id="ARBA00009998"/>
    </source>
</evidence>
<dbReference type="SUPFAM" id="SSF116842">
    <property type="entry name" value="XseB-like"/>
    <property type="match status" value="1"/>
</dbReference>
<evidence type="ECO:0000256" key="5">
    <source>
        <dbReference type="ARBA" id="ARBA00022839"/>
    </source>
</evidence>
<dbReference type="EMBL" id="FWXK01000001">
    <property type="protein sequence ID" value="SMC30048.1"/>
    <property type="molecule type" value="Genomic_DNA"/>
</dbReference>
<dbReference type="HAMAP" id="MF_00337">
    <property type="entry name" value="Exonuc_7_S"/>
    <property type="match status" value="1"/>
</dbReference>
<evidence type="ECO:0000256" key="2">
    <source>
        <dbReference type="ARBA" id="ARBA00022490"/>
    </source>
</evidence>
<comment type="subcellular location">
    <subcellularLocation>
        <location evidence="6">Cytoplasm</location>
    </subcellularLocation>
</comment>
<dbReference type="RefSeq" id="WP_084097945.1">
    <property type="nucleotide sequence ID" value="NZ_FWXK01000001.1"/>
</dbReference>
<comment type="function">
    <text evidence="6">Bidirectionally degrades single-stranded DNA into large acid-insoluble oligonucleotides, which are then degraded further into small acid-soluble oligonucleotides.</text>
</comment>
<gene>
    <name evidence="6" type="primary">xseB</name>
    <name evidence="7" type="ORF">SAMN04487984_0014</name>
</gene>
<protein>
    <recommendedName>
        <fullName evidence="6">Exodeoxyribonuclease 7 small subunit</fullName>
        <ecNumber evidence="6">3.1.11.6</ecNumber>
    </recommendedName>
    <alternativeName>
        <fullName evidence="6">Exodeoxyribonuclease VII small subunit</fullName>
        <shortName evidence="6">Exonuclease VII small subunit</shortName>
    </alternativeName>
</protein>
<keyword evidence="4 6" id="KW-0378">Hydrolase</keyword>
<comment type="similarity">
    <text evidence="1 6">Belongs to the XseB family.</text>
</comment>
<dbReference type="AlphaFoldDB" id="A0A1W1Y2U4"/>
<keyword evidence="2 6" id="KW-0963">Cytoplasm</keyword>
<dbReference type="GO" id="GO:0005829">
    <property type="term" value="C:cytosol"/>
    <property type="evidence" value="ECO:0007669"/>
    <property type="project" value="TreeGrafter"/>
</dbReference>
<reference evidence="8" key="1">
    <citation type="submission" date="2017-04" db="EMBL/GenBank/DDBJ databases">
        <authorList>
            <person name="Varghese N."/>
            <person name="Submissions S."/>
        </authorList>
    </citation>
    <scope>NUCLEOTIDE SEQUENCE [LARGE SCALE GENOMIC DNA]</scope>
    <source>
        <strain evidence="8">DSM 21500</strain>
    </source>
</reference>